<accession>A0A892I9M6</accession>
<organism evidence="2 3">
    <name type="scientific">Burkholderia dolosa</name>
    <dbReference type="NCBI Taxonomy" id="152500"/>
    <lineage>
        <taxon>Bacteria</taxon>
        <taxon>Pseudomonadati</taxon>
        <taxon>Pseudomonadota</taxon>
        <taxon>Betaproteobacteria</taxon>
        <taxon>Burkholderiales</taxon>
        <taxon>Burkholderiaceae</taxon>
        <taxon>Burkholderia</taxon>
        <taxon>Burkholderia cepacia complex</taxon>
    </lineage>
</organism>
<keyword evidence="3" id="KW-1185">Reference proteome</keyword>
<evidence type="ECO:0000313" key="2">
    <source>
        <dbReference type="EMBL" id="QRO78644.1"/>
    </source>
</evidence>
<evidence type="ECO:0000256" key="1">
    <source>
        <dbReference type="SAM" id="Phobius"/>
    </source>
</evidence>
<dbReference type="GeneID" id="93126371"/>
<keyword evidence="1" id="KW-0812">Transmembrane</keyword>
<dbReference type="RefSeq" id="WP_035971419.1">
    <property type="nucleotide sequence ID" value="NZ_CABVPR010000009.1"/>
</dbReference>
<feature type="transmembrane region" description="Helical" evidence="1">
    <location>
        <begin position="124"/>
        <end position="148"/>
    </location>
</feature>
<proteinExistence type="predicted"/>
<keyword evidence="1" id="KW-0472">Membrane</keyword>
<evidence type="ECO:0000313" key="3">
    <source>
        <dbReference type="Proteomes" id="UP000625568"/>
    </source>
</evidence>
<dbReference type="EMBL" id="CP069482">
    <property type="protein sequence ID" value="QRO78644.1"/>
    <property type="molecule type" value="Genomic_DNA"/>
</dbReference>
<feature type="transmembrane region" description="Helical" evidence="1">
    <location>
        <begin position="69"/>
        <end position="90"/>
    </location>
</feature>
<sequence>MKGAFCGLVWAARGIGWTLFVSGLMLIYIFIGSRIDGMFPAFPALIRFSDAIADRLPSLDGTHETRDDLYMVLVAFVAVVPLVIAGRLSWLFRRRWLALLSEGLRTRIVQLYRTLWKRNRGVRYLVRGVVAGIQIVSLTIAYFVAWALTADLFPDYRVLRPAADKVMDWLAWSDRTPEDRDAVYALLVSFVTVALVAGMVKLLGRCRRRAAACPRRDDRP</sequence>
<protein>
    <submittedName>
        <fullName evidence="2">Uncharacterized protein</fullName>
    </submittedName>
</protein>
<keyword evidence="1" id="KW-1133">Transmembrane helix</keyword>
<feature type="transmembrane region" description="Helical" evidence="1">
    <location>
        <begin position="182"/>
        <end position="200"/>
    </location>
</feature>
<feature type="transmembrane region" description="Helical" evidence="1">
    <location>
        <begin position="7"/>
        <end position="31"/>
    </location>
</feature>
<reference evidence="2 3" key="1">
    <citation type="submission" date="2021-02" db="EMBL/GenBank/DDBJ databases">
        <title>FDA dAtabase for Regulatory Grade micrObial Sequences (FDA-ARGOS): Supporting development and validation of Infectious Disease Dx tests.</title>
        <authorList>
            <person name="Minogue T."/>
            <person name="Wolcott M."/>
            <person name="Wasieloski L."/>
            <person name="Aguilar W."/>
            <person name="Moore D."/>
            <person name="Jaissle J."/>
            <person name="Tallon L."/>
            <person name="Sadzewicz L."/>
            <person name="Zhao X."/>
            <person name="Boylan J."/>
            <person name="Ott S."/>
            <person name="Bowen H."/>
            <person name="Vavikolanu K."/>
            <person name="Mehta A."/>
            <person name="Aluvathingal J."/>
            <person name="Nadendla S."/>
            <person name="Yan Y."/>
            <person name="Sichtig H."/>
        </authorList>
    </citation>
    <scope>NUCLEOTIDE SEQUENCE [LARGE SCALE GENOMIC DNA]</scope>
    <source>
        <strain evidence="2 3">FDAARGOS_1272</strain>
    </source>
</reference>
<name>A0A892I9M6_9BURK</name>
<gene>
    <name evidence="2" type="ORF">I6K02_07035</name>
</gene>
<dbReference type="AlphaFoldDB" id="A0A892I9M6"/>
<dbReference type="Proteomes" id="UP000625568">
    <property type="component" value="Chromosome 1"/>
</dbReference>